<name>A0A0B3Z761_9ALTE</name>
<dbReference type="SUPFAM" id="SSF50952">
    <property type="entry name" value="Soluble quinoprotein glucose dehydrogenase"/>
    <property type="match status" value="1"/>
</dbReference>
<evidence type="ECO:0000313" key="4">
    <source>
        <dbReference type="Proteomes" id="UP000031197"/>
    </source>
</evidence>
<dbReference type="EMBL" id="JWLW01000012">
    <property type="protein sequence ID" value="KHT54200.1"/>
    <property type="molecule type" value="Genomic_DNA"/>
</dbReference>
<feature type="chain" id="PRO_5002085065" evidence="1">
    <location>
        <begin position="31"/>
        <end position="396"/>
    </location>
</feature>
<dbReference type="PANTHER" id="PTHR19328:SF75">
    <property type="entry name" value="ALDOSE SUGAR DEHYDROGENASE YLII"/>
    <property type="match status" value="1"/>
</dbReference>
<dbReference type="Pfam" id="PF07995">
    <property type="entry name" value="GSDH"/>
    <property type="match status" value="1"/>
</dbReference>
<proteinExistence type="predicted"/>
<gene>
    <name evidence="3" type="ORF">RJ41_06610</name>
</gene>
<dbReference type="Gene3D" id="2.120.10.30">
    <property type="entry name" value="TolB, C-terminal domain"/>
    <property type="match status" value="1"/>
</dbReference>
<dbReference type="InterPro" id="IPR012938">
    <property type="entry name" value="Glc/Sorbosone_DH"/>
</dbReference>
<feature type="domain" description="Glucose/Sorbosone dehydrogenase" evidence="2">
    <location>
        <begin position="56"/>
        <end position="391"/>
    </location>
</feature>
<evidence type="ECO:0000259" key="2">
    <source>
        <dbReference type="Pfam" id="PF07995"/>
    </source>
</evidence>
<comment type="caution">
    <text evidence="3">The sequence shown here is derived from an EMBL/GenBank/DDBJ whole genome shotgun (WGS) entry which is preliminary data.</text>
</comment>
<evidence type="ECO:0000313" key="3">
    <source>
        <dbReference type="EMBL" id="KHT54200.1"/>
    </source>
</evidence>
<accession>A0A0B3Z761</accession>
<dbReference type="AlphaFoldDB" id="A0A0B3Z761"/>
<dbReference type="OrthoDB" id="9770043at2"/>
<dbReference type="InterPro" id="IPR011042">
    <property type="entry name" value="6-blade_b-propeller_TolB-like"/>
</dbReference>
<dbReference type="Proteomes" id="UP000031197">
    <property type="component" value="Unassembled WGS sequence"/>
</dbReference>
<dbReference type="PANTHER" id="PTHR19328">
    <property type="entry name" value="HEDGEHOG-INTERACTING PROTEIN"/>
    <property type="match status" value="1"/>
</dbReference>
<keyword evidence="1" id="KW-0732">Signal</keyword>
<protein>
    <submittedName>
        <fullName evidence="3">Glucose dehydrogenase</fullName>
    </submittedName>
</protein>
<dbReference type="InterPro" id="IPR011041">
    <property type="entry name" value="Quinoprot_gluc/sorb_DH_b-prop"/>
</dbReference>
<feature type="signal peptide" evidence="1">
    <location>
        <begin position="1"/>
        <end position="30"/>
    </location>
</feature>
<dbReference type="RefSeq" id="WP_039218504.1">
    <property type="nucleotide sequence ID" value="NZ_JWLW01000012.1"/>
</dbReference>
<sequence>MQITNTHKTSKSGKAALLVALFATSFFTFAQSNSPEQIEMKGSEGTTVMGSVQSTFDNPWAMVFLPDGHSLVTEKAGKLWLLDENQQKRFEVSNVPSVTARGQGGLGDVIIHPGFASNNTIYISYIERDEKDDAFSGAVIERATLTISESGAKLSDRELIWRQSPKVTGNGHYSHRMAFSPDGYLFITSGERQKFTPAQNMAMNLGKVLRLSDDGSVPEDNPFYGQGSVTEQIWTLGHRNPLGIDFDEKGNLWVHEMGPRHGDELNLIERGRNYGYPTVSQGEHYSGVKIPNHEDIPIFKSPELAWVPAISPAGFIIYKGDKFSDWKGNGFIGGLSSKALVRVAFDKDDKGNWKVGEAERYEWDKRVREVEQDSKGNIFVLEDKEGARLIKLVSVK</sequence>
<reference evidence="3 4" key="1">
    <citation type="submission" date="2014-12" db="EMBL/GenBank/DDBJ databases">
        <title>Genome sequencing of Alteromonas marina AD001.</title>
        <authorList>
            <person name="Adrian T.G.S."/>
            <person name="Chan K.G."/>
        </authorList>
    </citation>
    <scope>NUCLEOTIDE SEQUENCE [LARGE SCALE GENOMIC DNA]</scope>
    <source>
        <strain evidence="3 4">AD001</strain>
    </source>
</reference>
<evidence type="ECO:0000256" key="1">
    <source>
        <dbReference type="SAM" id="SignalP"/>
    </source>
</evidence>
<organism evidence="3 4">
    <name type="scientific">Alteromonas marina</name>
    <dbReference type="NCBI Taxonomy" id="203795"/>
    <lineage>
        <taxon>Bacteria</taxon>
        <taxon>Pseudomonadati</taxon>
        <taxon>Pseudomonadota</taxon>
        <taxon>Gammaproteobacteria</taxon>
        <taxon>Alteromonadales</taxon>
        <taxon>Alteromonadaceae</taxon>
        <taxon>Alteromonas/Salinimonas group</taxon>
        <taxon>Alteromonas</taxon>
    </lineage>
</organism>
<keyword evidence="4" id="KW-1185">Reference proteome</keyword>